<dbReference type="Gene3D" id="2.40.128.20">
    <property type="match status" value="1"/>
</dbReference>
<dbReference type="Proteomes" id="UP000838412">
    <property type="component" value="Chromosome 10"/>
</dbReference>
<dbReference type="GO" id="GO:0046422">
    <property type="term" value="F:violaxanthin de-epoxidase activity"/>
    <property type="evidence" value="ECO:0007669"/>
    <property type="project" value="InterPro"/>
</dbReference>
<organism evidence="3 4">
    <name type="scientific">Branchiostoma lanceolatum</name>
    <name type="common">Common lancelet</name>
    <name type="synonym">Amphioxus lanceolatum</name>
    <dbReference type="NCBI Taxonomy" id="7740"/>
    <lineage>
        <taxon>Eukaryota</taxon>
        <taxon>Metazoa</taxon>
        <taxon>Chordata</taxon>
        <taxon>Cephalochordata</taxon>
        <taxon>Leptocardii</taxon>
        <taxon>Amphioxiformes</taxon>
        <taxon>Branchiostomatidae</taxon>
        <taxon>Branchiostoma</taxon>
    </lineage>
</organism>
<gene>
    <name evidence="3" type="primary">Hypp5524</name>
    <name evidence="3" type="ORF">BLAG_LOCUS2854</name>
</gene>
<dbReference type="PANTHER" id="PTHR33970">
    <property type="entry name" value="VIOLAXANTHIN DE-EPOXIDASE, CHLOROPLASTIC-RELATED"/>
    <property type="match status" value="1"/>
</dbReference>
<feature type="domain" description="VDE lipocalin" evidence="2">
    <location>
        <begin position="31"/>
        <end position="270"/>
    </location>
</feature>
<evidence type="ECO:0000256" key="1">
    <source>
        <dbReference type="SAM" id="SignalP"/>
    </source>
</evidence>
<sequence>MGCRRKTTCSLALFLLVVTLLPVVFSQKVDVLCLLEHCGVQMYECVANTTCRDALTCFGGCGTNLTCTMQCLYAYGACVSRSTKIDSSTTSSSVRLSNTCLTVTPSFFNCTKPQKLAQNFTFNMLKGQWYSVRGMTPPTDCYGCSSFLYEPYQHGFALRNTFDANVANGKTRRIKIQLIEEPTTSPAIWKSVGSAVGVKGLMEVNEEWRALALTTSGDTFLTYFCGNSTGSGYEGVMLFSRSQNLTSAEYQAAKTAALAHGYDLDKFCAPNQLNCSK</sequence>
<reference evidence="3" key="1">
    <citation type="submission" date="2022-01" db="EMBL/GenBank/DDBJ databases">
        <authorList>
            <person name="Braso-Vives M."/>
        </authorList>
    </citation>
    <scope>NUCLEOTIDE SEQUENCE</scope>
</reference>
<dbReference type="PANTHER" id="PTHR33970:SF1">
    <property type="entry name" value="VIOLAXANTHIN DE-EPOXIDASE, CHLOROPLASTIC"/>
    <property type="match status" value="1"/>
</dbReference>
<dbReference type="InterPro" id="IPR010788">
    <property type="entry name" value="VDE_dom"/>
</dbReference>
<dbReference type="OrthoDB" id="10258187at2759"/>
<proteinExistence type="predicted"/>
<dbReference type="Pfam" id="PF07137">
    <property type="entry name" value="VDE"/>
    <property type="match status" value="1"/>
</dbReference>
<accession>A0A8J9VQ09</accession>
<name>A0A8J9VQ09_BRALA</name>
<feature type="signal peptide" evidence="1">
    <location>
        <begin position="1"/>
        <end position="26"/>
    </location>
</feature>
<evidence type="ECO:0000259" key="2">
    <source>
        <dbReference type="Pfam" id="PF07137"/>
    </source>
</evidence>
<dbReference type="GO" id="GO:0010028">
    <property type="term" value="P:xanthophyll cycle"/>
    <property type="evidence" value="ECO:0007669"/>
    <property type="project" value="InterPro"/>
</dbReference>
<dbReference type="EMBL" id="OV696695">
    <property type="protein sequence ID" value="CAH1238128.1"/>
    <property type="molecule type" value="Genomic_DNA"/>
</dbReference>
<dbReference type="InterPro" id="IPR012674">
    <property type="entry name" value="Calycin"/>
</dbReference>
<dbReference type="InterPro" id="IPR044682">
    <property type="entry name" value="VDE"/>
</dbReference>
<evidence type="ECO:0000313" key="4">
    <source>
        <dbReference type="Proteomes" id="UP000838412"/>
    </source>
</evidence>
<evidence type="ECO:0000313" key="3">
    <source>
        <dbReference type="EMBL" id="CAH1238128.1"/>
    </source>
</evidence>
<dbReference type="AlphaFoldDB" id="A0A8J9VQ09"/>
<protein>
    <submittedName>
        <fullName evidence="3">Hypp5524 protein</fullName>
    </submittedName>
</protein>
<keyword evidence="1" id="KW-0732">Signal</keyword>
<keyword evidence="4" id="KW-1185">Reference proteome</keyword>
<dbReference type="SUPFAM" id="SSF50814">
    <property type="entry name" value="Lipocalins"/>
    <property type="match status" value="1"/>
</dbReference>
<feature type="chain" id="PRO_5035462870" evidence="1">
    <location>
        <begin position="27"/>
        <end position="277"/>
    </location>
</feature>